<dbReference type="InterPro" id="IPR001739">
    <property type="entry name" value="Methyl_CpG_DNA-bd"/>
</dbReference>
<feature type="domain" description="MBD" evidence="7">
    <location>
        <begin position="514"/>
        <end position="581"/>
    </location>
</feature>
<proteinExistence type="predicted"/>
<dbReference type="GO" id="GO:0005634">
    <property type="term" value="C:nucleus"/>
    <property type="evidence" value="ECO:0007669"/>
    <property type="project" value="UniProtKB-SubCell"/>
</dbReference>
<keyword evidence="4" id="KW-0804">Transcription</keyword>
<feature type="compositionally biased region" description="Polar residues" evidence="6">
    <location>
        <begin position="961"/>
        <end position="980"/>
    </location>
</feature>
<evidence type="ECO:0000256" key="2">
    <source>
        <dbReference type="ARBA" id="ARBA00023015"/>
    </source>
</evidence>
<dbReference type="OrthoDB" id="10072024at2759"/>
<evidence type="ECO:0000256" key="6">
    <source>
        <dbReference type="SAM" id="MobiDB-lite"/>
    </source>
</evidence>
<dbReference type="AlphaFoldDB" id="A0A2Z7A9M4"/>
<feature type="region of interest" description="Disordered" evidence="6">
    <location>
        <begin position="822"/>
        <end position="851"/>
    </location>
</feature>
<feature type="domain" description="MBD" evidence="7">
    <location>
        <begin position="36"/>
        <end position="112"/>
    </location>
</feature>
<keyword evidence="9" id="KW-1185">Reference proteome</keyword>
<feature type="domain" description="MBD" evidence="7">
    <location>
        <begin position="395"/>
        <end position="471"/>
    </location>
</feature>
<feature type="domain" description="MBD" evidence="7">
    <location>
        <begin position="275"/>
        <end position="352"/>
    </location>
</feature>
<organism evidence="8 9">
    <name type="scientific">Dorcoceras hygrometricum</name>
    <dbReference type="NCBI Taxonomy" id="472368"/>
    <lineage>
        <taxon>Eukaryota</taxon>
        <taxon>Viridiplantae</taxon>
        <taxon>Streptophyta</taxon>
        <taxon>Embryophyta</taxon>
        <taxon>Tracheophyta</taxon>
        <taxon>Spermatophyta</taxon>
        <taxon>Magnoliopsida</taxon>
        <taxon>eudicotyledons</taxon>
        <taxon>Gunneridae</taxon>
        <taxon>Pentapetalae</taxon>
        <taxon>asterids</taxon>
        <taxon>lamiids</taxon>
        <taxon>Lamiales</taxon>
        <taxon>Gesneriaceae</taxon>
        <taxon>Didymocarpoideae</taxon>
        <taxon>Trichosporeae</taxon>
        <taxon>Loxocarpinae</taxon>
        <taxon>Dorcoceras</taxon>
    </lineage>
</organism>
<keyword evidence="2" id="KW-0805">Transcription regulation</keyword>
<dbReference type="CDD" id="cd00122">
    <property type="entry name" value="MBD"/>
    <property type="match status" value="2"/>
</dbReference>
<dbReference type="PROSITE" id="PS50982">
    <property type="entry name" value="MBD"/>
    <property type="match status" value="5"/>
</dbReference>
<dbReference type="SUPFAM" id="SSF54171">
    <property type="entry name" value="DNA-binding domain"/>
    <property type="match status" value="5"/>
</dbReference>
<accession>A0A2Z7A9M4</accession>
<dbReference type="Proteomes" id="UP000250235">
    <property type="component" value="Unassembled WGS sequence"/>
</dbReference>
<feature type="domain" description="MBD" evidence="7">
    <location>
        <begin position="155"/>
        <end position="229"/>
    </location>
</feature>
<feature type="region of interest" description="Disordered" evidence="6">
    <location>
        <begin position="699"/>
        <end position="771"/>
    </location>
</feature>
<gene>
    <name evidence="8" type="ORF">F511_30842</name>
</gene>
<evidence type="ECO:0000256" key="3">
    <source>
        <dbReference type="ARBA" id="ARBA00023125"/>
    </source>
</evidence>
<evidence type="ECO:0000256" key="4">
    <source>
        <dbReference type="ARBA" id="ARBA00023163"/>
    </source>
</evidence>
<keyword evidence="5" id="KW-0539">Nucleus</keyword>
<dbReference type="PANTHER" id="PTHR34067:SF20">
    <property type="entry name" value="OS08G0206700 PROTEIN"/>
    <property type="match status" value="1"/>
</dbReference>
<evidence type="ECO:0000313" key="8">
    <source>
        <dbReference type="EMBL" id="KZV18363.1"/>
    </source>
</evidence>
<protein>
    <recommendedName>
        <fullName evidence="7">MBD domain-containing protein</fullName>
    </recommendedName>
</protein>
<evidence type="ECO:0000313" key="9">
    <source>
        <dbReference type="Proteomes" id="UP000250235"/>
    </source>
</evidence>
<feature type="region of interest" description="Disordered" evidence="6">
    <location>
        <begin position="946"/>
        <end position="980"/>
    </location>
</feature>
<dbReference type="InterPro" id="IPR038945">
    <property type="entry name" value="MBD13-like"/>
</dbReference>
<dbReference type="PANTHER" id="PTHR34067">
    <property type="entry name" value="OS04G0193200 PROTEIN"/>
    <property type="match status" value="1"/>
</dbReference>
<dbReference type="Pfam" id="PF01429">
    <property type="entry name" value="MBD"/>
    <property type="match status" value="5"/>
</dbReference>
<feature type="region of interest" description="Disordered" evidence="6">
    <location>
        <begin position="575"/>
        <end position="625"/>
    </location>
</feature>
<keyword evidence="3" id="KW-0238">DNA-binding</keyword>
<dbReference type="Gene3D" id="3.30.890.10">
    <property type="entry name" value="Methyl-cpg-binding Protein 2, Chain A"/>
    <property type="match status" value="5"/>
</dbReference>
<evidence type="ECO:0000259" key="7">
    <source>
        <dbReference type="PROSITE" id="PS50982"/>
    </source>
</evidence>
<evidence type="ECO:0000256" key="5">
    <source>
        <dbReference type="ARBA" id="ARBA00023242"/>
    </source>
</evidence>
<dbReference type="InterPro" id="IPR016177">
    <property type="entry name" value="DNA-bd_dom_sf"/>
</dbReference>
<dbReference type="GO" id="GO:0003677">
    <property type="term" value="F:DNA binding"/>
    <property type="evidence" value="ECO:0007669"/>
    <property type="project" value="UniProtKB-KW"/>
</dbReference>
<comment type="subcellular location">
    <subcellularLocation>
        <location evidence="1">Nucleus</location>
    </subcellularLocation>
</comment>
<name>A0A2Z7A9M4_9LAMI</name>
<sequence length="980" mass="108090">MIIGFTKLKPGAPSQCEFMTDDNCISEKNKHTYTMVPTESTSADGLPPGWIKEVKTSKSGNKIRKDSYYIDPVNGYVFLSKKDVMRYLETNDIGSCAITPKRRNLDNLKSVKSGTPVNNSGEIFSKPEAPLQFKFLTDEGCNSEQNKDKPSISAVAAESPLVEGLPPGWIKEIRTSKSGNKIRKDPYYTDPVSGYVFRSKKDVMRYLETNDISCCAITPKRMELDDLKLIENKTSLNNADKDQMNQEVSVQSKSNLDAFHSTEPEKEILHSSSTVVTETTSADGLPSGWIKEIKTIQSGDKIRKDPYYTDPVSGYVFRSKKDVFRFLKTNDIRSCAITPKKRETVDLKLIKNINTLTNGAQSHLMPDESVLNESMIDTSRTTETMKKSQHPSTVIATECTTDGDLPPGWIKEIKTSESGDKIRKDLYYTDPVSGYVFRSKKDVLRFLDTNDIRSCAVRPKRRDTDVFPSVKDKIPLDTSGGSSLKPEGSTKCESMIDVTCTTETKKNSQHPSAVVTEIASIDGLPPGWIKEIKTSQSGDKIRKDPFYTDPVSGYIFRSKKDVLRYLETNDISSCAIRPKRKDGPDSVKKKTSPVPTNKRPSKQIETKSKLFVGGESNANGGGGSDSKLQVASKINALIVASTGSDSLEGQFSCGNSEKPLDMKMDPEQKKDCSKQGEEAMADVLAICSYINDAFTEDKLPESEMENQTQGTRLELRQSKKRRDLNLPSRASKRLAKSEPVMLSNVESSEGIHRVTTKRSSATSVPLPSDLDSKIKVSDHANAVEETLPPVVLSTVEKPLTEGNATLYEELANKVDYPLAEDNANLKEPPVGKTNDKQPNDDATSQETQPCYEFGDSWTDPCLEFAYKTLTGEIPLDDTLPFPEIPYNQEDGGIGTSASEEPTMFESEIPPGFESTNQNNTVEEVPASQSFYLSAVDALFESEIPPGFESVAQNKNADKSPANPSSSPQVSTETGFSDKSS</sequence>
<reference evidence="8 9" key="1">
    <citation type="journal article" date="2015" name="Proc. Natl. Acad. Sci. U.S.A.">
        <title>The resurrection genome of Boea hygrometrica: A blueprint for survival of dehydration.</title>
        <authorList>
            <person name="Xiao L."/>
            <person name="Yang G."/>
            <person name="Zhang L."/>
            <person name="Yang X."/>
            <person name="Zhao S."/>
            <person name="Ji Z."/>
            <person name="Zhou Q."/>
            <person name="Hu M."/>
            <person name="Wang Y."/>
            <person name="Chen M."/>
            <person name="Xu Y."/>
            <person name="Jin H."/>
            <person name="Xiao X."/>
            <person name="Hu G."/>
            <person name="Bao F."/>
            <person name="Hu Y."/>
            <person name="Wan P."/>
            <person name="Li L."/>
            <person name="Deng X."/>
            <person name="Kuang T."/>
            <person name="Xiang C."/>
            <person name="Zhu J.K."/>
            <person name="Oliver M.J."/>
            <person name="He Y."/>
        </authorList>
    </citation>
    <scope>NUCLEOTIDE SEQUENCE [LARGE SCALE GENOMIC DNA]</scope>
    <source>
        <strain evidence="9">cv. XS01</strain>
    </source>
</reference>
<dbReference type="EMBL" id="KV017466">
    <property type="protein sequence ID" value="KZV18363.1"/>
    <property type="molecule type" value="Genomic_DNA"/>
</dbReference>
<evidence type="ECO:0000256" key="1">
    <source>
        <dbReference type="ARBA" id="ARBA00004123"/>
    </source>
</evidence>